<dbReference type="OrthoDB" id="212759at2"/>
<evidence type="ECO:0000313" key="2">
    <source>
        <dbReference type="Proteomes" id="UP000199518"/>
    </source>
</evidence>
<organism evidence="1 2">
    <name type="scientific">Planctomicrobium piriforme</name>
    <dbReference type="NCBI Taxonomy" id="1576369"/>
    <lineage>
        <taxon>Bacteria</taxon>
        <taxon>Pseudomonadati</taxon>
        <taxon>Planctomycetota</taxon>
        <taxon>Planctomycetia</taxon>
        <taxon>Planctomycetales</taxon>
        <taxon>Planctomycetaceae</taxon>
        <taxon>Planctomicrobium</taxon>
    </lineage>
</organism>
<proteinExistence type="predicted"/>
<protein>
    <submittedName>
        <fullName evidence="1">Uncharacterized protein</fullName>
    </submittedName>
</protein>
<name>A0A1I3DHR3_9PLAN</name>
<dbReference type="Proteomes" id="UP000199518">
    <property type="component" value="Unassembled WGS sequence"/>
</dbReference>
<accession>A0A1I3DHR3</accession>
<dbReference type="RefSeq" id="WP_092048269.1">
    <property type="nucleotide sequence ID" value="NZ_FOQD01000003.1"/>
</dbReference>
<dbReference type="AlphaFoldDB" id="A0A1I3DHR3"/>
<dbReference type="EMBL" id="FOQD01000003">
    <property type="protein sequence ID" value="SFH86312.1"/>
    <property type="molecule type" value="Genomic_DNA"/>
</dbReference>
<keyword evidence="2" id="KW-1185">Reference proteome</keyword>
<sequence length="643" mass="71707">MTRRPSWILAAALTVCVAPGCTGMFTKRAIERFAESMQAQNLDDLKGTTSEEFEQKALRQKDAAKGLKMLKIPTGKVEIVSVEEIEDGKRKALVKVGEKDKAKEVEYILTKAKGGWVIHDVLLKQDSGGGQTVERSVTEQMDLLLTCRELLIAWREGQREEKLAFCDESLQTQLQPLPPAWFEKLAKEIAGPSQQSTFKPDARLNGEKAFVVVPHPQGSLFLELHQTETSWKLHDLAIEPSSKDSTGIRALSKVVAALNQSAQFLNAYGSKTQESLTKSTTRNFKQCLTGADLDKIPLPVPTLLADAYEARQFTDGTQTVKRVELLLHDKDQTFMLTLREEEPLKEDGSKGLAEFRVDEVTLFEKGDKDVRRMSSVFLTHAVVHLYVAALRDRDMTKLKELSSSNFNDRVWNRPEASFFAIMPDPELAPGEMEVLSTVFRGDVSEVTVVQGETPMTLVLHMARGWMVVDDVLLPAMDRPTSLKENLEVLLTVQAFASAMHRKDLAALVRHSAEGLDRIAWRQLSEVPPVALQFQRPLMNEVTALQKFEGGTVVRTSDGNVLAEIKLVREGENFVVHDVMLIAKNNPEQRMELMPTLRQMIAEGSIGPAAQRRAALQQAAAEAIQQQAVRKADFDPIDPAVYTR</sequence>
<gene>
    <name evidence="1" type="ORF">SAMN05421753_103249</name>
</gene>
<reference evidence="2" key="1">
    <citation type="submission" date="2016-10" db="EMBL/GenBank/DDBJ databases">
        <authorList>
            <person name="Varghese N."/>
            <person name="Submissions S."/>
        </authorList>
    </citation>
    <scope>NUCLEOTIDE SEQUENCE [LARGE SCALE GENOMIC DNA]</scope>
    <source>
        <strain evidence="2">DSM 26348</strain>
    </source>
</reference>
<evidence type="ECO:0000313" key="1">
    <source>
        <dbReference type="EMBL" id="SFH86312.1"/>
    </source>
</evidence>